<protein>
    <recommendedName>
        <fullName evidence="8">CysZ-like protein</fullName>
    </recommendedName>
</protein>
<dbReference type="Proteomes" id="UP000679284">
    <property type="component" value="Chromosome"/>
</dbReference>
<feature type="transmembrane region" description="Helical" evidence="5">
    <location>
        <begin position="64"/>
        <end position="94"/>
    </location>
</feature>
<evidence type="ECO:0000313" key="6">
    <source>
        <dbReference type="EMBL" id="QUS36844.1"/>
    </source>
</evidence>
<proteinExistence type="predicted"/>
<organism evidence="6 7">
    <name type="scientific">Falsirhodobacter algicola</name>
    <dbReference type="NCBI Taxonomy" id="2692330"/>
    <lineage>
        <taxon>Bacteria</taxon>
        <taxon>Pseudomonadati</taxon>
        <taxon>Pseudomonadota</taxon>
        <taxon>Alphaproteobacteria</taxon>
        <taxon>Rhodobacterales</taxon>
        <taxon>Paracoccaceae</taxon>
        <taxon>Falsirhodobacter</taxon>
    </lineage>
</organism>
<evidence type="ECO:0000256" key="3">
    <source>
        <dbReference type="ARBA" id="ARBA00022989"/>
    </source>
</evidence>
<evidence type="ECO:0008006" key="8">
    <source>
        <dbReference type="Google" id="ProtNLM"/>
    </source>
</evidence>
<keyword evidence="4 5" id="KW-0472">Membrane</keyword>
<dbReference type="InterPro" id="IPR059112">
    <property type="entry name" value="CysZ/EI24"/>
</dbReference>
<evidence type="ECO:0000256" key="2">
    <source>
        <dbReference type="ARBA" id="ARBA00022692"/>
    </source>
</evidence>
<dbReference type="EMBL" id="CP047289">
    <property type="protein sequence ID" value="QUS36844.1"/>
    <property type="molecule type" value="Genomic_DNA"/>
</dbReference>
<feature type="transmembrane region" description="Helical" evidence="5">
    <location>
        <begin position="127"/>
        <end position="145"/>
    </location>
</feature>
<feature type="transmembrane region" description="Helical" evidence="5">
    <location>
        <begin position="20"/>
        <end position="44"/>
    </location>
</feature>
<evidence type="ECO:0000313" key="7">
    <source>
        <dbReference type="Proteomes" id="UP000679284"/>
    </source>
</evidence>
<dbReference type="Pfam" id="PF07264">
    <property type="entry name" value="EI24"/>
    <property type="match status" value="1"/>
</dbReference>
<accession>A0A8J8MUT0</accession>
<name>A0A8J8MUT0_9RHOB</name>
<evidence type="ECO:0000256" key="1">
    <source>
        <dbReference type="ARBA" id="ARBA00004141"/>
    </source>
</evidence>
<dbReference type="AlphaFoldDB" id="A0A8J8MUT0"/>
<feature type="transmembrane region" description="Helical" evidence="5">
    <location>
        <begin position="190"/>
        <end position="223"/>
    </location>
</feature>
<sequence length="229" mass="24871">MLTSFLKALSQAFDPRFRRVLLQGIGLTLLLLAALTVLLVWGLEVLTPDSVTLPWVGEIGGLDWVAGAGGVLVMLAASVFLMVPVASAFTGFFLETVAEAVETRHYPALPHVTPLPWSEQIREASSAFALLMVANIAALAVYAFAGPLAPILFIALNGYLLGREYFILVAMRRLGRLRAKDLHRRHALRLWLAGALMAAPLSVPVLNLVMPVLGVATFTHIFHRLTRPS</sequence>
<keyword evidence="7" id="KW-1185">Reference proteome</keyword>
<comment type="subcellular location">
    <subcellularLocation>
        <location evidence="1">Membrane</location>
        <topology evidence="1">Multi-pass membrane protein</topology>
    </subcellularLocation>
</comment>
<keyword evidence="2 5" id="KW-0812">Transmembrane</keyword>
<reference evidence="6" key="1">
    <citation type="submission" date="2020-01" db="EMBL/GenBank/DDBJ databases">
        <authorList>
            <person name="Yang Y."/>
            <person name="Kwon Y.M."/>
        </authorList>
    </citation>
    <scope>NUCLEOTIDE SEQUENCE</scope>
    <source>
        <strain evidence="6">PG104</strain>
    </source>
</reference>
<keyword evidence="3 5" id="KW-1133">Transmembrane helix</keyword>
<evidence type="ECO:0000256" key="4">
    <source>
        <dbReference type="ARBA" id="ARBA00023136"/>
    </source>
</evidence>
<dbReference type="RefSeq" id="WP_211785069.1">
    <property type="nucleotide sequence ID" value="NZ_CP047289.1"/>
</dbReference>
<evidence type="ECO:0000256" key="5">
    <source>
        <dbReference type="SAM" id="Phobius"/>
    </source>
</evidence>
<feature type="transmembrane region" description="Helical" evidence="5">
    <location>
        <begin position="151"/>
        <end position="170"/>
    </location>
</feature>
<gene>
    <name evidence="6" type="ORF">GR316_02235</name>
</gene>
<dbReference type="KEGG" id="fap:GR316_02235"/>